<comment type="subcellular location">
    <subcellularLocation>
        <location evidence="1">Cell membrane</location>
        <topology evidence="1">Single-pass type I membrane protein</topology>
    </subcellularLocation>
</comment>
<keyword evidence="7" id="KW-0653">Protein transport</keyword>
<dbReference type="EMBL" id="GBXI01008543">
    <property type="protein sequence ID" value="JAD05749.1"/>
    <property type="molecule type" value="Transcribed_RNA"/>
</dbReference>
<feature type="transmembrane region" description="Helical" evidence="10">
    <location>
        <begin position="350"/>
        <end position="374"/>
    </location>
</feature>
<protein>
    <recommendedName>
        <fullName evidence="2">Protein amnionless</fullName>
    </recommendedName>
</protein>
<evidence type="ECO:0000256" key="6">
    <source>
        <dbReference type="ARBA" id="ARBA00022729"/>
    </source>
</evidence>
<name>A0A0A1X357_ZEUCU</name>
<keyword evidence="9 10" id="KW-0472">Membrane</keyword>
<evidence type="ECO:0000256" key="10">
    <source>
        <dbReference type="SAM" id="Phobius"/>
    </source>
</evidence>
<feature type="chain" id="PRO_5005418528" description="Protein amnionless" evidence="11">
    <location>
        <begin position="20"/>
        <end position="539"/>
    </location>
</feature>
<gene>
    <name evidence="12" type="primary">Amn</name>
    <name evidence="12" type="ORF">g.4892</name>
</gene>
<keyword evidence="4" id="KW-1003">Cell membrane</keyword>
<reference evidence="12" key="1">
    <citation type="submission" date="2014-11" db="EMBL/GenBank/DDBJ databases">
        <authorList>
            <person name="Geib S."/>
        </authorList>
    </citation>
    <scope>NUCLEOTIDE SEQUENCE</scope>
</reference>
<dbReference type="PANTHER" id="PTHR14995:SF2">
    <property type="entry name" value="PROTEIN AMNIONLESS"/>
    <property type="match status" value="1"/>
</dbReference>
<dbReference type="GO" id="GO:0016324">
    <property type="term" value="C:apical plasma membrane"/>
    <property type="evidence" value="ECO:0007669"/>
    <property type="project" value="TreeGrafter"/>
</dbReference>
<reference evidence="12" key="2">
    <citation type="journal article" date="2015" name="Gigascience">
        <title>Reconstructing a comprehensive transcriptome assembly of a white-pupal translocated strain of the pest fruit fly Bactrocera cucurbitae.</title>
        <authorList>
            <person name="Sim S.B."/>
            <person name="Calla B."/>
            <person name="Hall B."/>
            <person name="DeRego T."/>
            <person name="Geib S.M."/>
        </authorList>
    </citation>
    <scope>NUCLEOTIDE SEQUENCE</scope>
</reference>
<dbReference type="InterPro" id="IPR026112">
    <property type="entry name" value="AMN"/>
</dbReference>
<evidence type="ECO:0000256" key="3">
    <source>
        <dbReference type="ARBA" id="ARBA00022448"/>
    </source>
</evidence>
<evidence type="ECO:0000256" key="5">
    <source>
        <dbReference type="ARBA" id="ARBA00022692"/>
    </source>
</evidence>
<keyword evidence="6 11" id="KW-0732">Signal</keyword>
<accession>A0A0A1X357</accession>
<evidence type="ECO:0000256" key="9">
    <source>
        <dbReference type="ARBA" id="ARBA00023136"/>
    </source>
</evidence>
<dbReference type="GO" id="GO:0006898">
    <property type="term" value="P:receptor-mediated endocytosis"/>
    <property type="evidence" value="ECO:0007669"/>
    <property type="project" value="TreeGrafter"/>
</dbReference>
<dbReference type="AlphaFoldDB" id="A0A0A1X357"/>
<evidence type="ECO:0000256" key="7">
    <source>
        <dbReference type="ARBA" id="ARBA00022927"/>
    </source>
</evidence>
<evidence type="ECO:0000256" key="4">
    <source>
        <dbReference type="ARBA" id="ARBA00022475"/>
    </source>
</evidence>
<dbReference type="GO" id="GO:0015031">
    <property type="term" value="P:protein transport"/>
    <property type="evidence" value="ECO:0007669"/>
    <property type="project" value="UniProtKB-KW"/>
</dbReference>
<sequence length="539" mass="59692">MAMILKLFTLLLTISQSRSNKRLLGNPGFDNADAWESGYLPCALEQVIFPETYPAVLPFPNKVDISGLVLPRDGAIIFSDESTITLGGELQQRECENGRSRRAYLKTPSTRKWYDPNSWVSTTAHAENTAIPHLERVPCDNETVVLQRTGPLSVDLENIAYLRMGHLNLAGSLISSDYLNYLIHTDIGQLLFKNSLDTMVQYYHQDTCGCQMDAYLFTEPICKNVIETCERPHCLVPVTPLESCCPICGSVLRFAMEYCSEGNLNKLRKLIAAAIKEQELTADLDYHINYVNTPPQGNYLQAIVVDRDGYSEKSVRFMERLNATTDWSKLFEGPHQLEMITSGRPYNPNITFGSIVLIILCLAFVSLVALVMFAHYAPDHRYLHLVPQWTYDPNRWRAFLLRSSVMFARFDNVTAGGVDADVTDGPTMGYDAESGQVRERAFDNPMFGGVGAGITSTSAAVSTQSAHGSTTTTAAIVTVGMPKVKEQKLAMKSSGSKLESVTLVDAMEGSDNEEAQELTEITLEDLTGVNDGAEEETKE</sequence>
<dbReference type="PANTHER" id="PTHR14995">
    <property type="entry name" value="AMNIONLESS"/>
    <property type="match status" value="1"/>
</dbReference>
<evidence type="ECO:0000256" key="11">
    <source>
        <dbReference type="SAM" id="SignalP"/>
    </source>
</evidence>
<evidence type="ECO:0000256" key="8">
    <source>
        <dbReference type="ARBA" id="ARBA00022989"/>
    </source>
</evidence>
<evidence type="ECO:0000256" key="2">
    <source>
        <dbReference type="ARBA" id="ARBA00021200"/>
    </source>
</evidence>
<keyword evidence="3" id="KW-0813">Transport</keyword>
<proteinExistence type="predicted"/>
<evidence type="ECO:0000313" key="12">
    <source>
        <dbReference type="EMBL" id="JAD05749.1"/>
    </source>
</evidence>
<dbReference type="Pfam" id="PF14828">
    <property type="entry name" value="Amnionless"/>
    <property type="match status" value="1"/>
</dbReference>
<feature type="signal peptide" evidence="11">
    <location>
        <begin position="1"/>
        <end position="19"/>
    </location>
</feature>
<dbReference type="GO" id="GO:0030139">
    <property type="term" value="C:endocytic vesicle"/>
    <property type="evidence" value="ECO:0007669"/>
    <property type="project" value="TreeGrafter"/>
</dbReference>
<organism evidence="12">
    <name type="scientific">Zeugodacus cucurbitae</name>
    <name type="common">Melon fruit fly</name>
    <name type="synonym">Bactrocera cucurbitae</name>
    <dbReference type="NCBI Taxonomy" id="28588"/>
    <lineage>
        <taxon>Eukaryota</taxon>
        <taxon>Metazoa</taxon>
        <taxon>Ecdysozoa</taxon>
        <taxon>Arthropoda</taxon>
        <taxon>Hexapoda</taxon>
        <taxon>Insecta</taxon>
        <taxon>Pterygota</taxon>
        <taxon>Neoptera</taxon>
        <taxon>Endopterygota</taxon>
        <taxon>Diptera</taxon>
        <taxon>Brachycera</taxon>
        <taxon>Muscomorpha</taxon>
        <taxon>Tephritoidea</taxon>
        <taxon>Tephritidae</taxon>
        <taxon>Zeugodacus</taxon>
        <taxon>Zeugodacus</taxon>
    </lineage>
</organism>
<keyword evidence="8 10" id="KW-1133">Transmembrane helix</keyword>
<evidence type="ECO:0000256" key="1">
    <source>
        <dbReference type="ARBA" id="ARBA00004251"/>
    </source>
</evidence>
<keyword evidence="5 10" id="KW-0812">Transmembrane</keyword>